<evidence type="ECO:0000313" key="2">
    <source>
        <dbReference type="EMBL" id="AOX03893.1"/>
    </source>
</evidence>
<evidence type="ECO:0000259" key="1">
    <source>
        <dbReference type="Pfam" id="PF13649"/>
    </source>
</evidence>
<dbReference type="STRING" id="1458985.BJP34_34650"/>
<dbReference type="Proteomes" id="UP000177870">
    <property type="component" value="Chromosome"/>
</dbReference>
<reference evidence="3" key="1">
    <citation type="submission" date="2016-10" db="EMBL/GenBank/DDBJ databases">
        <title>Comparative genomics uncovers the prolific and rare metabolic potential of the cyanobacterial genus Moorea.</title>
        <authorList>
            <person name="Leao T."/>
            <person name="Castelao G."/>
            <person name="Korobeynikov A."/>
            <person name="Monroe E.A."/>
            <person name="Podell S."/>
            <person name="Glukhov E."/>
            <person name="Allen E."/>
            <person name="Gerwick W.H."/>
            <person name="Gerwick L."/>
        </authorList>
    </citation>
    <scope>NUCLEOTIDE SEQUENCE [LARGE SCALE GENOMIC DNA]</scope>
    <source>
        <strain evidence="3">PAL-8-15-08-1</strain>
    </source>
</reference>
<dbReference type="EMBL" id="CP017599">
    <property type="protein sequence ID" value="AOX03893.1"/>
    <property type="molecule type" value="Genomic_DNA"/>
</dbReference>
<dbReference type="GO" id="GO:0032259">
    <property type="term" value="P:methylation"/>
    <property type="evidence" value="ECO:0007669"/>
    <property type="project" value="UniProtKB-KW"/>
</dbReference>
<dbReference type="AlphaFoldDB" id="A0A1D8U236"/>
<dbReference type="KEGG" id="mpro:BJP34_34650"/>
<keyword evidence="2" id="KW-0489">Methyltransferase</keyword>
<evidence type="ECO:0000313" key="3">
    <source>
        <dbReference type="Proteomes" id="UP000177870"/>
    </source>
</evidence>
<protein>
    <submittedName>
        <fullName evidence="2">Methyltransferase</fullName>
    </submittedName>
</protein>
<dbReference type="PANTHER" id="PTHR43591:SF110">
    <property type="entry name" value="RHODANESE DOMAIN-CONTAINING PROTEIN"/>
    <property type="match status" value="1"/>
</dbReference>
<sequence length="208" mass="23213">MSKKTDTVHWVYSSKNNQELAERYDVWAKEYEQDLLPENYTGPEPAIEVLVKYLSKEAKILDAGAGTGLVGQLLHQRGYGNLEAMDISAGMLEEARKKNVYIALHQGILGEPLALATDTFDGIISVGTFTLGHAPSSGFDELIRITKPGGYIIFTIRPDYYQNSDFKEKLPALEAAGKWKLVEKGEPFLNLPEAEPDIYLQVWAYKVS</sequence>
<dbReference type="PANTHER" id="PTHR43591">
    <property type="entry name" value="METHYLTRANSFERASE"/>
    <property type="match status" value="1"/>
</dbReference>
<dbReference type="Gene3D" id="3.40.50.150">
    <property type="entry name" value="Vaccinia Virus protein VP39"/>
    <property type="match status" value="1"/>
</dbReference>
<accession>A0A1D8U236</accession>
<gene>
    <name evidence="2" type="ORF">BJP34_34650</name>
</gene>
<dbReference type="SUPFAM" id="SSF53335">
    <property type="entry name" value="S-adenosyl-L-methionine-dependent methyltransferases"/>
    <property type="match status" value="1"/>
</dbReference>
<dbReference type="CDD" id="cd02440">
    <property type="entry name" value="AdoMet_MTases"/>
    <property type="match status" value="1"/>
</dbReference>
<dbReference type="RefSeq" id="WP_070396259.1">
    <property type="nucleotide sequence ID" value="NZ_CP017599.1"/>
</dbReference>
<dbReference type="Pfam" id="PF13649">
    <property type="entry name" value="Methyltransf_25"/>
    <property type="match status" value="1"/>
</dbReference>
<dbReference type="InterPro" id="IPR041698">
    <property type="entry name" value="Methyltransf_25"/>
</dbReference>
<keyword evidence="2" id="KW-0808">Transferase</keyword>
<feature type="domain" description="Methyltransferase" evidence="1">
    <location>
        <begin position="60"/>
        <end position="150"/>
    </location>
</feature>
<dbReference type="OrthoDB" id="456131at2"/>
<name>A0A1D8U236_9CYAN</name>
<dbReference type="GO" id="GO:0008168">
    <property type="term" value="F:methyltransferase activity"/>
    <property type="evidence" value="ECO:0007669"/>
    <property type="project" value="UniProtKB-KW"/>
</dbReference>
<proteinExistence type="predicted"/>
<dbReference type="InterPro" id="IPR029063">
    <property type="entry name" value="SAM-dependent_MTases_sf"/>
</dbReference>
<organism evidence="2 3">
    <name type="scientific">Moorena producens PAL-8-15-08-1</name>
    <dbReference type="NCBI Taxonomy" id="1458985"/>
    <lineage>
        <taxon>Bacteria</taxon>
        <taxon>Bacillati</taxon>
        <taxon>Cyanobacteriota</taxon>
        <taxon>Cyanophyceae</taxon>
        <taxon>Coleofasciculales</taxon>
        <taxon>Coleofasciculaceae</taxon>
        <taxon>Moorena</taxon>
    </lineage>
</organism>